<gene>
    <name evidence="8" type="primary">LOC106171241</name>
</gene>
<evidence type="ECO:0000256" key="4">
    <source>
        <dbReference type="PROSITE-ProRule" id="PRU00176"/>
    </source>
</evidence>
<dbReference type="CDD" id="cd12693">
    <property type="entry name" value="RRM2_PTBP1_like"/>
    <property type="match status" value="1"/>
</dbReference>
<evidence type="ECO:0000256" key="2">
    <source>
        <dbReference type="ARBA" id="ARBA00022737"/>
    </source>
</evidence>
<keyword evidence="3 4" id="KW-0694">RNA-binding</keyword>
<evidence type="ECO:0000313" key="8">
    <source>
        <dbReference type="RefSeq" id="XP_013406944.1"/>
    </source>
</evidence>
<evidence type="ECO:0000256" key="3">
    <source>
        <dbReference type="ARBA" id="ARBA00022884"/>
    </source>
</evidence>
<dbReference type="AlphaFoldDB" id="A0A1S3JAN5"/>
<dbReference type="Pfam" id="PF13893">
    <property type="entry name" value="RRM_5"/>
    <property type="match status" value="1"/>
</dbReference>
<keyword evidence="1" id="KW-0597">Phosphoprotein</keyword>
<organism evidence="7 8">
    <name type="scientific">Lingula anatina</name>
    <name type="common">Brachiopod</name>
    <name type="synonym">Lingula unguis</name>
    <dbReference type="NCBI Taxonomy" id="7574"/>
    <lineage>
        <taxon>Eukaryota</taxon>
        <taxon>Metazoa</taxon>
        <taxon>Spiralia</taxon>
        <taxon>Lophotrochozoa</taxon>
        <taxon>Brachiopoda</taxon>
        <taxon>Linguliformea</taxon>
        <taxon>Lingulata</taxon>
        <taxon>Lingulida</taxon>
        <taxon>Linguloidea</taxon>
        <taxon>Lingulidae</taxon>
        <taxon>Lingula</taxon>
    </lineage>
</organism>
<proteinExistence type="predicted"/>
<dbReference type="SUPFAM" id="SSF54928">
    <property type="entry name" value="RNA-binding domain, RBD"/>
    <property type="match status" value="4"/>
</dbReference>
<dbReference type="SMART" id="SM00360">
    <property type="entry name" value="RRM"/>
    <property type="match status" value="4"/>
</dbReference>
<dbReference type="GO" id="GO:0006397">
    <property type="term" value="P:mRNA processing"/>
    <property type="evidence" value="ECO:0007669"/>
    <property type="project" value="InterPro"/>
</dbReference>
<sequence>MLLSFSKVSPPPSAYYGLSPIQTPQVPVTLPIPAQQPLYVQGMKRGSDELLGHSQLPMVTNGASPLTVMDANNDAKKVKLDQSQVGPPSKVVHIRSIPTDASEAEVVALGLPFGKVTNVLVMKKKNQAFLEFGDENQASTMVSYHTEVPANIRGRTAYVQFSTHKELKTEVVNPAAQAALQAADSVQGEGQKTVLRVIVENMIYPVTIEVLYQIFTKFGTVLKIITFTKNNSFQALIQMADPVAAQAGKLSLDGQNIYTGCNSLRIDFSKLSSLNVKYNNEKSRDYTNPSLPTGDSIAHHHPMDHGAAAFALGTPSVLASPFATAVPGFGATQLTAYGAAHPAGGTQLDGLYHTNPFTAQMRGLPAGGAGGGSPLAGFPGMQPSPGATSMGLAGLQLGGMTTGPVVLVSNLSEEMVTPDALFTLFGVYGDVHRVKILFNKKDNALIQFAEPKQAALAIQYLDKVKVWDKQIRVAPSKHPVVQMPKDGQTDGGQLTKDYTNSPLHRFKKKGSKNYQNIYPPSATLHLSNIPPTATEEELKEAFGKHGVVKNFKFFPKDRKMALIEMSQVEEAVLGLMGMHNYQLSDSSHLRVSFSKSTI</sequence>
<dbReference type="FunCoup" id="A0A1S3JAN5">
    <property type="interactions" value="1825"/>
</dbReference>
<dbReference type="CDD" id="cd12423">
    <property type="entry name" value="RRM3_PTBP1_like"/>
    <property type="match status" value="1"/>
</dbReference>
<feature type="region of interest" description="Disordered" evidence="5">
    <location>
        <begin position="480"/>
        <end position="499"/>
    </location>
</feature>
<keyword evidence="7" id="KW-1185">Reference proteome</keyword>
<evidence type="ECO:0000256" key="5">
    <source>
        <dbReference type="SAM" id="MobiDB-lite"/>
    </source>
</evidence>
<dbReference type="FunFam" id="3.30.70.330:FF:000018">
    <property type="entry name" value="Polypyrimidine tract-binding protein 2 isoform 1"/>
    <property type="match status" value="1"/>
</dbReference>
<evidence type="ECO:0000256" key="1">
    <source>
        <dbReference type="ARBA" id="ARBA00022553"/>
    </source>
</evidence>
<dbReference type="GeneID" id="106171241"/>
<dbReference type="InterPro" id="IPR006536">
    <property type="entry name" value="HnRNP-L/PTB"/>
</dbReference>
<dbReference type="InterPro" id="IPR012677">
    <property type="entry name" value="Nucleotide-bd_a/b_plait_sf"/>
</dbReference>
<dbReference type="NCBIfam" id="TIGR01649">
    <property type="entry name" value="hnRNP-L_PTB"/>
    <property type="match status" value="1"/>
</dbReference>
<feature type="domain" description="RRM" evidence="6">
    <location>
        <begin position="90"/>
        <end position="164"/>
    </location>
</feature>
<feature type="domain" description="RRM" evidence="6">
    <location>
        <begin position="404"/>
        <end position="478"/>
    </location>
</feature>
<dbReference type="Gene3D" id="3.30.70.330">
    <property type="match status" value="4"/>
</dbReference>
<accession>A0A1S3JAN5</accession>
<name>A0A1S3JAN5_LINAN</name>
<feature type="domain" description="RRM" evidence="6">
    <location>
        <begin position="195"/>
        <end position="271"/>
    </location>
</feature>
<keyword evidence="2" id="KW-0677">Repeat</keyword>
<dbReference type="CDD" id="cd12425">
    <property type="entry name" value="RRM4_PTBP1_like"/>
    <property type="match status" value="1"/>
</dbReference>
<dbReference type="GO" id="GO:0003723">
    <property type="term" value="F:RNA binding"/>
    <property type="evidence" value="ECO:0007669"/>
    <property type="project" value="UniProtKB-UniRule"/>
</dbReference>
<protein>
    <submittedName>
        <fullName evidence="8">Polypyrimidine tract-binding protein 1 isoform X1</fullName>
    </submittedName>
</protein>
<dbReference type="FunFam" id="3.30.70.330:FF:000341">
    <property type="entry name" value="Hephaestus, isoform C"/>
    <property type="match status" value="1"/>
</dbReference>
<dbReference type="PANTHER" id="PTHR15592">
    <property type="entry name" value="MATRIN 3/NUCLEAR PROTEIN 220-RELATED"/>
    <property type="match status" value="1"/>
</dbReference>
<dbReference type="GO" id="GO:0005634">
    <property type="term" value="C:nucleus"/>
    <property type="evidence" value="ECO:0007669"/>
    <property type="project" value="InterPro"/>
</dbReference>
<dbReference type="STRING" id="7574.A0A1S3JAN5"/>
<evidence type="ECO:0000313" key="7">
    <source>
        <dbReference type="Proteomes" id="UP000085678"/>
    </source>
</evidence>
<dbReference type="RefSeq" id="XP_013406944.1">
    <property type="nucleotide sequence ID" value="XM_013551490.2"/>
</dbReference>
<reference evidence="8" key="1">
    <citation type="submission" date="2025-08" db="UniProtKB">
        <authorList>
            <consortium name="RefSeq"/>
        </authorList>
    </citation>
    <scope>IDENTIFICATION</scope>
    <source>
        <tissue evidence="8">Gonads</tissue>
    </source>
</reference>
<feature type="domain" description="RRM" evidence="6">
    <location>
        <begin position="522"/>
        <end position="596"/>
    </location>
</feature>
<dbReference type="InterPro" id="IPR000504">
    <property type="entry name" value="RRM_dom"/>
</dbReference>
<dbReference type="InterPro" id="IPR021790">
    <property type="entry name" value="PTBP1-like_RRM2"/>
</dbReference>
<dbReference type="Proteomes" id="UP000085678">
    <property type="component" value="Unplaced"/>
</dbReference>
<dbReference type="Pfam" id="PF11835">
    <property type="entry name" value="RRM_8"/>
    <property type="match status" value="1"/>
</dbReference>
<dbReference type="InterPro" id="IPR035979">
    <property type="entry name" value="RBD_domain_sf"/>
</dbReference>
<dbReference type="KEGG" id="lak:106171241"/>
<dbReference type="CDD" id="cd12421">
    <property type="entry name" value="RRM1_PTBP1_hnRNPL_like"/>
    <property type="match status" value="1"/>
</dbReference>
<dbReference type="PROSITE" id="PS50102">
    <property type="entry name" value="RRM"/>
    <property type="match status" value="4"/>
</dbReference>
<evidence type="ECO:0000259" key="6">
    <source>
        <dbReference type="PROSITE" id="PS50102"/>
    </source>
</evidence>
<dbReference type="InterPro" id="IPR055204">
    <property type="entry name" value="HNRNPL_RRM"/>
</dbReference>
<dbReference type="OrthoDB" id="296632at2759"/>
<dbReference type="InParanoid" id="A0A1S3JAN5"/>
<dbReference type="Pfam" id="PF22976">
    <property type="entry name" value="RRM_10"/>
    <property type="match status" value="1"/>
</dbReference>